<name>A0A8S1HAI9_9PELO</name>
<dbReference type="Gene3D" id="1.10.390.10">
    <property type="entry name" value="Neutral Protease Domain 2"/>
    <property type="match status" value="1"/>
</dbReference>
<dbReference type="GO" id="GO:0005737">
    <property type="term" value="C:cytoplasm"/>
    <property type="evidence" value="ECO:0007669"/>
    <property type="project" value="TreeGrafter"/>
</dbReference>
<dbReference type="SUPFAM" id="SSF63737">
    <property type="entry name" value="Leukotriene A4 hydrolase N-terminal domain"/>
    <property type="match status" value="1"/>
</dbReference>
<dbReference type="Proteomes" id="UP000835052">
    <property type="component" value="Unassembled WGS sequence"/>
</dbReference>
<evidence type="ECO:0000256" key="2">
    <source>
        <dbReference type="SAM" id="Phobius"/>
    </source>
</evidence>
<feature type="compositionally biased region" description="Basic and acidic residues" evidence="1">
    <location>
        <begin position="267"/>
        <end position="277"/>
    </location>
</feature>
<dbReference type="SUPFAM" id="SSF55486">
    <property type="entry name" value="Metalloproteases ('zincins'), catalytic domain"/>
    <property type="match status" value="1"/>
</dbReference>
<keyword evidence="2" id="KW-1133">Transmembrane helix</keyword>
<evidence type="ECO:0000259" key="3">
    <source>
        <dbReference type="Pfam" id="PF17900"/>
    </source>
</evidence>
<dbReference type="OrthoDB" id="5837985at2759"/>
<dbReference type="GO" id="GO:0016020">
    <property type="term" value="C:membrane"/>
    <property type="evidence" value="ECO:0007669"/>
    <property type="project" value="TreeGrafter"/>
</dbReference>
<dbReference type="GO" id="GO:0043171">
    <property type="term" value="P:peptide catabolic process"/>
    <property type="evidence" value="ECO:0007669"/>
    <property type="project" value="TreeGrafter"/>
</dbReference>
<keyword evidence="2" id="KW-0812">Transmembrane</keyword>
<dbReference type="EMBL" id="CAJGYM010000013">
    <property type="protein sequence ID" value="CAD6190040.1"/>
    <property type="molecule type" value="Genomic_DNA"/>
</dbReference>
<feature type="region of interest" description="Disordered" evidence="1">
    <location>
        <begin position="96"/>
        <end position="127"/>
    </location>
</feature>
<feature type="transmembrane region" description="Helical" evidence="2">
    <location>
        <begin position="233"/>
        <end position="256"/>
    </location>
</feature>
<dbReference type="InterPro" id="IPR045357">
    <property type="entry name" value="Aminopeptidase_N-like_N"/>
</dbReference>
<evidence type="ECO:0000256" key="1">
    <source>
        <dbReference type="SAM" id="MobiDB-lite"/>
    </source>
</evidence>
<dbReference type="InterPro" id="IPR027268">
    <property type="entry name" value="Peptidase_M4/M1_CTD_sf"/>
</dbReference>
<evidence type="ECO:0000313" key="4">
    <source>
        <dbReference type="EMBL" id="CAD6190040.1"/>
    </source>
</evidence>
<dbReference type="GO" id="GO:0005615">
    <property type="term" value="C:extracellular space"/>
    <property type="evidence" value="ECO:0007669"/>
    <property type="project" value="TreeGrafter"/>
</dbReference>
<dbReference type="Gene3D" id="2.60.40.1910">
    <property type="match status" value="1"/>
</dbReference>
<reference evidence="4" key="1">
    <citation type="submission" date="2020-10" db="EMBL/GenBank/DDBJ databases">
        <authorList>
            <person name="Kikuchi T."/>
        </authorList>
    </citation>
    <scope>NUCLEOTIDE SEQUENCE</scope>
    <source>
        <strain evidence="4">NKZ352</strain>
    </source>
</reference>
<dbReference type="PANTHER" id="PTHR11533">
    <property type="entry name" value="PROTEASE M1 ZINC METALLOPROTEASE"/>
    <property type="match status" value="1"/>
</dbReference>
<feature type="compositionally biased region" description="Polar residues" evidence="1">
    <location>
        <begin position="190"/>
        <end position="204"/>
    </location>
</feature>
<proteinExistence type="predicted"/>
<feature type="domain" description="Aminopeptidase N-like N-terminal" evidence="3">
    <location>
        <begin position="309"/>
        <end position="493"/>
    </location>
</feature>
<feature type="compositionally biased region" description="Low complexity" evidence="1">
    <location>
        <begin position="158"/>
        <end position="171"/>
    </location>
</feature>
<dbReference type="Pfam" id="PF17900">
    <property type="entry name" value="Peptidase_M1_N"/>
    <property type="match status" value="1"/>
</dbReference>
<dbReference type="Gene3D" id="1.25.50.20">
    <property type="match status" value="1"/>
</dbReference>
<dbReference type="AlphaFoldDB" id="A0A8S1HAI9"/>
<dbReference type="Gene3D" id="2.60.40.1730">
    <property type="entry name" value="tricorn interacting facor f3 domain"/>
    <property type="match status" value="1"/>
</dbReference>
<dbReference type="GO" id="GO:0006508">
    <property type="term" value="P:proteolysis"/>
    <property type="evidence" value="ECO:0007669"/>
    <property type="project" value="TreeGrafter"/>
</dbReference>
<accession>A0A8S1HAI9</accession>
<feature type="region of interest" description="Disordered" evidence="1">
    <location>
        <begin position="158"/>
        <end position="212"/>
    </location>
</feature>
<comment type="caution">
    <text evidence="4">The sequence shown here is derived from an EMBL/GenBank/DDBJ whole genome shotgun (WGS) entry which is preliminary data.</text>
</comment>
<sequence length="1009" mass="114820">MFKTVLRRPVAGQYCAKTWQIDAWSSAGVFGEPATPSLFIPPSHTTAPTDMADAAKNALSSIFDKTKDVLSTAAETTKGYASQAQTAIGKIIPGVQHDQDPSATVPPAGEPPHSVGGSATLPPHHFSEMKKKPKLFPASGELPDSPVSPIVHSAEIPSSIPKTPISSTPLTFSTSKPVTPNKRQRVHTPETISPATTPSGTPTKPSDGKIPTLEDEEKTFKQKAFELFKKVKVYVVIGLFLLLLLLAILLTSIAALNTESDYHYSHHSHEESVHDHQEPEDDPSSFSTTTTKPFVKVKGYRRLNDTVIPTHYNLKMKVMMPGYTTIQKKVVFEGLVRIEMITKVETDVIELHSVNLVHHLEKSHVFVNGTEIPFKFDFEIDRADPQATILLKLEKKVEAGTPIVAVLHYSGKAKNMNKILNKGNNTLGPVFLMNLANKKRRDQFAFFTQFEPTAARRMVPCFDEPHLKTTWNLTLIHPTHLRAVSNAKIAEKKIFLVDSKFTPPSYRRSAYGRLCQKFSHVVIGHVVTMTSWEDSWFKEAFANFFEAPCSTFLFQNNPHIAYRQLAEMSSVMKLDRKRLHPIVYIIKKFKDLRRYHDDLMGKKGGLILSQIEKLITPAVFQTKVKEFVGRFASKTVESQDVYDIFKGVPVSGFSNAGNIDLSDYMEQWTTQALYPIVTVTKNGKEYELSQNPTEGMDKLPDRYKNPKHGFKWDIPIVYQKLGESKLSFDWLRQNANLKISSDRPLLINADGHGYYEVNQTTEDINAILKNFTNSSSLYSEPARVRFLHNLIHYHRKKKLETKKIANNFYAWVDSEKGDEVCMAMLSHYDEIIQIFKRKDKNGAESLYHKIIDKHYKRFSYQSSLKANLNDTNFHQIEHAAKIMEICSQTAKLACFADLEKLYQTEVLAKCKKDEKTSKCNKLSIVYREAVYCVGFRNETRKQRKSNSWLKSEPRPPKRVWMDQSELVRNWILQQNIMLIILMTIPKKNTGRNRSKNKTRVSENIVYFFH</sequence>
<organism evidence="4 5">
    <name type="scientific">Caenorhabditis auriculariae</name>
    <dbReference type="NCBI Taxonomy" id="2777116"/>
    <lineage>
        <taxon>Eukaryota</taxon>
        <taxon>Metazoa</taxon>
        <taxon>Ecdysozoa</taxon>
        <taxon>Nematoda</taxon>
        <taxon>Chromadorea</taxon>
        <taxon>Rhabditida</taxon>
        <taxon>Rhabditina</taxon>
        <taxon>Rhabditomorpha</taxon>
        <taxon>Rhabditoidea</taxon>
        <taxon>Rhabditidae</taxon>
        <taxon>Peloderinae</taxon>
        <taxon>Caenorhabditis</taxon>
    </lineage>
</organism>
<protein>
    <recommendedName>
        <fullName evidence="3">Aminopeptidase N-like N-terminal domain-containing protein</fullName>
    </recommendedName>
</protein>
<keyword evidence="5" id="KW-1185">Reference proteome</keyword>
<gene>
    <name evidence="4" type="ORF">CAUJ_LOCUS5959</name>
</gene>
<dbReference type="InterPro" id="IPR050344">
    <property type="entry name" value="Peptidase_M1_aminopeptidases"/>
</dbReference>
<dbReference type="GO" id="GO:0042277">
    <property type="term" value="F:peptide binding"/>
    <property type="evidence" value="ECO:0007669"/>
    <property type="project" value="TreeGrafter"/>
</dbReference>
<dbReference type="GO" id="GO:0070006">
    <property type="term" value="F:metalloaminopeptidase activity"/>
    <property type="evidence" value="ECO:0007669"/>
    <property type="project" value="TreeGrafter"/>
</dbReference>
<keyword evidence="2" id="KW-0472">Membrane</keyword>
<dbReference type="GO" id="GO:0008270">
    <property type="term" value="F:zinc ion binding"/>
    <property type="evidence" value="ECO:0007669"/>
    <property type="project" value="InterPro"/>
</dbReference>
<evidence type="ECO:0000313" key="5">
    <source>
        <dbReference type="Proteomes" id="UP000835052"/>
    </source>
</evidence>
<feature type="region of interest" description="Disordered" evidence="1">
    <location>
        <begin position="267"/>
        <end position="290"/>
    </location>
</feature>
<dbReference type="InterPro" id="IPR042097">
    <property type="entry name" value="Aminopeptidase_N-like_N_sf"/>
</dbReference>
<dbReference type="PANTHER" id="PTHR11533:SF301">
    <property type="entry name" value="AMINOPEPTIDASE"/>
    <property type="match status" value="1"/>
</dbReference>